<gene>
    <name evidence="3" type="ORF">CR105_15855</name>
</gene>
<evidence type="ECO:0000259" key="2">
    <source>
        <dbReference type="Pfam" id="PF13761"/>
    </source>
</evidence>
<evidence type="ECO:0000256" key="1">
    <source>
        <dbReference type="SAM" id="MobiDB-lite"/>
    </source>
</evidence>
<dbReference type="EMBL" id="PDOC01000009">
    <property type="protein sequence ID" value="PIL44171.1"/>
    <property type="molecule type" value="Genomic_DNA"/>
</dbReference>
<organism evidence="3 4">
    <name type="scientific">Massilia eurypsychrophila</name>
    <dbReference type="NCBI Taxonomy" id="1485217"/>
    <lineage>
        <taxon>Bacteria</taxon>
        <taxon>Pseudomonadati</taxon>
        <taxon>Pseudomonadota</taxon>
        <taxon>Betaproteobacteria</taxon>
        <taxon>Burkholderiales</taxon>
        <taxon>Oxalobacteraceae</taxon>
        <taxon>Telluria group</taxon>
        <taxon>Massilia</taxon>
    </lineage>
</organism>
<sequence length="206" mass="22583">MRGTADGAGFSRRGQGIGHHDGDHMMTTSAQSVYRQVMGADFNLLAAELQRFHSMAGRALLTGRFSVQGPDSHAGRLVSALFALPKTAAETPFKFELDANPRQETWRRHFPDRSMVSRMQAAPGMLIERFGPIRFYFRLKTSEGQLSMLLQSVTVLGVPSPRFLMPKVSAHESGADGRLHFSVSAHLPVVGLLAEYRGYLELGPGA</sequence>
<accession>A0A2G8TDN5</accession>
<comment type="caution">
    <text evidence="3">The sequence shown here is derived from an EMBL/GenBank/DDBJ whole genome shotgun (WGS) entry which is preliminary data.</text>
</comment>
<dbReference type="Proteomes" id="UP000230390">
    <property type="component" value="Unassembled WGS sequence"/>
</dbReference>
<evidence type="ECO:0000313" key="3">
    <source>
        <dbReference type="EMBL" id="PIL44171.1"/>
    </source>
</evidence>
<evidence type="ECO:0000313" key="4">
    <source>
        <dbReference type="Proteomes" id="UP000230390"/>
    </source>
</evidence>
<keyword evidence="4" id="KW-1185">Reference proteome</keyword>
<dbReference type="OrthoDB" id="528778at2"/>
<reference evidence="3 4" key="1">
    <citation type="submission" date="2017-10" db="EMBL/GenBank/DDBJ databases">
        <title>Massilia psychrophilum sp. nov., a novel purple-pigmented bacterium isolated from Tianshan glacier, Xinjiang Municipality, China.</title>
        <authorList>
            <person name="Wang H."/>
        </authorList>
    </citation>
    <scope>NUCLEOTIDE SEQUENCE [LARGE SCALE GENOMIC DNA]</scope>
    <source>
        <strain evidence="3 4">JCM 30074</strain>
    </source>
</reference>
<dbReference type="Pfam" id="PF13761">
    <property type="entry name" value="DUF4166"/>
    <property type="match status" value="1"/>
</dbReference>
<proteinExistence type="predicted"/>
<feature type="domain" description="DUF4166" evidence="2">
    <location>
        <begin position="45"/>
        <end position="200"/>
    </location>
</feature>
<dbReference type="InterPro" id="IPR025311">
    <property type="entry name" value="DUF4166"/>
</dbReference>
<dbReference type="AlphaFoldDB" id="A0A2G8TDN5"/>
<feature type="region of interest" description="Disordered" evidence="1">
    <location>
        <begin position="1"/>
        <end position="24"/>
    </location>
</feature>
<protein>
    <recommendedName>
        <fullName evidence="2">DUF4166 domain-containing protein</fullName>
    </recommendedName>
</protein>
<name>A0A2G8TDN5_9BURK</name>